<keyword evidence="3" id="KW-1185">Reference proteome</keyword>
<name>A0A7R8HDP8_LEPSM</name>
<sequence>MKNTKWSAKEGRKVIISCREDKEQQVENPTLFRKDPKLPQPHVIGNDGFQAAMEDGLFSASKTYVFSTTWKNKNIDCLNVEIKAFEFRWFIGEDSSNNTTISNTTEIMEERKGLYTTSIKPPSSDNNEGGYFAEGMDDYDNNIGNNVMDVTAYSRQGYDNEEYVDIGDNINLPERIPFLPGVPRVISYYGDYEDENEGDFREYEDPDYFRNSPPNPLKPISNLNPPQRPGFPYREVYDQQRERYPEEQDGNYIRDQGEEDRYPPEYDDYGGGSQRPKKNSYEEETEEDKRFRSPAPSENQVGFFDYFDNEDAYVTTPRYNVGPSHRAVNHHDSQADHLGYERNYNKNVNEGFQYPIYKKNPGRKSK</sequence>
<dbReference type="Proteomes" id="UP000675881">
    <property type="component" value="Chromosome 8"/>
</dbReference>
<evidence type="ECO:0000256" key="1">
    <source>
        <dbReference type="SAM" id="MobiDB-lite"/>
    </source>
</evidence>
<feature type="compositionally biased region" description="Basic and acidic residues" evidence="1">
    <location>
        <begin position="255"/>
        <end position="264"/>
    </location>
</feature>
<proteinExistence type="predicted"/>
<dbReference type="AlphaFoldDB" id="A0A7R8HDP8"/>
<protein>
    <submittedName>
        <fullName evidence="2">(salmon louse) hypothetical protein</fullName>
    </submittedName>
</protein>
<reference evidence="2" key="1">
    <citation type="submission" date="2021-02" db="EMBL/GenBank/DDBJ databases">
        <authorList>
            <person name="Bekaert M."/>
        </authorList>
    </citation>
    <scope>NUCLEOTIDE SEQUENCE</scope>
    <source>
        <strain evidence="2">IoA-00</strain>
    </source>
</reference>
<accession>A0A7R8HDP8</accession>
<evidence type="ECO:0000313" key="2">
    <source>
        <dbReference type="EMBL" id="CAF3015203.1"/>
    </source>
</evidence>
<feature type="compositionally biased region" description="Basic and acidic residues" evidence="1">
    <location>
        <begin position="235"/>
        <end position="246"/>
    </location>
</feature>
<feature type="region of interest" description="Disordered" evidence="1">
    <location>
        <begin position="196"/>
        <end position="298"/>
    </location>
</feature>
<evidence type="ECO:0000313" key="3">
    <source>
        <dbReference type="Proteomes" id="UP000675881"/>
    </source>
</evidence>
<gene>
    <name evidence="2" type="ORF">LSAA_14281</name>
</gene>
<dbReference type="EMBL" id="HG994587">
    <property type="protein sequence ID" value="CAF3015203.1"/>
    <property type="molecule type" value="Genomic_DNA"/>
</dbReference>
<organism evidence="2 3">
    <name type="scientific">Lepeophtheirus salmonis</name>
    <name type="common">Salmon louse</name>
    <name type="synonym">Caligus salmonis</name>
    <dbReference type="NCBI Taxonomy" id="72036"/>
    <lineage>
        <taxon>Eukaryota</taxon>
        <taxon>Metazoa</taxon>
        <taxon>Ecdysozoa</taxon>
        <taxon>Arthropoda</taxon>
        <taxon>Crustacea</taxon>
        <taxon>Multicrustacea</taxon>
        <taxon>Hexanauplia</taxon>
        <taxon>Copepoda</taxon>
        <taxon>Siphonostomatoida</taxon>
        <taxon>Caligidae</taxon>
        <taxon>Lepeophtheirus</taxon>
    </lineage>
</organism>